<reference evidence="2" key="1">
    <citation type="submission" date="2017-01" db="EMBL/GenBank/DDBJ databases">
        <authorList>
            <person name="Wang Y."/>
            <person name="White M."/>
            <person name="Kvist S."/>
            <person name="Moncalvo J.-M."/>
        </authorList>
    </citation>
    <scope>NUCLEOTIDE SEQUENCE [LARGE SCALE GENOMIC DNA]</scope>
    <source>
        <strain evidence="2">ID-206-W2</strain>
    </source>
</reference>
<protein>
    <submittedName>
        <fullName evidence="1">Uncharacterized protein</fullName>
    </submittedName>
</protein>
<dbReference type="AlphaFoldDB" id="A0A1R1XBW3"/>
<evidence type="ECO:0000313" key="2">
    <source>
        <dbReference type="Proteomes" id="UP000187429"/>
    </source>
</evidence>
<dbReference type="Proteomes" id="UP000187429">
    <property type="component" value="Unassembled WGS sequence"/>
</dbReference>
<gene>
    <name evidence="1" type="ORF">AYI69_g9548</name>
</gene>
<comment type="caution">
    <text evidence="1">The sequence shown here is derived from an EMBL/GenBank/DDBJ whole genome shotgun (WGS) entry which is preliminary data.</text>
</comment>
<organism evidence="1 2">
    <name type="scientific">Smittium culicis</name>
    <dbReference type="NCBI Taxonomy" id="133412"/>
    <lineage>
        <taxon>Eukaryota</taxon>
        <taxon>Fungi</taxon>
        <taxon>Fungi incertae sedis</taxon>
        <taxon>Zoopagomycota</taxon>
        <taxon>Kickxellomycotina</taxon>
        <taxon>Harpellomycetes</taxon>
        <taxon>Harpellales</taxon>
        <taxon>Legeriomycetaceae</taxon>
        <taxon>Smittium</taxon>
    </lineage>
</organism>
<keyword evidence="2" id="KW-1185">Reference proteome</keyword>
<accession>A0A1R1XBW3</accession>
<dbReference type="EMBL" id="LSSM01005710">
    <property type="protein sequence ID" value="OMJ12120.1"/>
    <property type="molecule type" value="Genomic_DNA"/>
</dbReference>
<sequence length="68" mass="7402">MLYNIQHIVLRELMSGALIYLSPALPFPTQHLNITTNNLMAAGSAGLLLEGPTTPLYADPDVYELSLC</sequence>
<name>A0A1R1XBW3_9FUNG</name>
<evidence type="ECO:0000313" key="1">
    <source>
        <dbReference type="EMBL" id="OMJ12120.1"/>
    </source>
</evidence>
<proteinExistence type="predicted"/>